<gene>
    <name evidence="6" type="ORF">C942_04302</name>
</gene>
<feature type="domain" description="ATP-grasp" evidence="5">
    <location>
        <begin position="118"/>
        <end position="322"/>
    </location>
</feature>
<dbReference type="InterPro" id="IPR052032">
    <property type="entry name" value="ATP-dep_AA_Ligase"/>
</dbReference>
<organism evidence="6 7">
    <name type="scientific">Photobacterium marinum</name>
    <dbReference type="NCBI Taxonomy" id="1056511"/>
    <lineage>
        <taxon>Bacteria</taxon>
        <taxon>Pseudomonadati</taxon>
        <taxon>Pseudomonadota</taxon>
        <taxon>Gammaproteobacteria</taxon>
        <taxon>Vibrionales</taxon>
        <taxon>Vibrionaceae</taxon>
        <taxon>Photobacterium</taxon>
    </lineage>
</organism>
<reference evidence="6 7" key="1">
    <citation type="submission" date="2012-12" db="EMBL/GenBank/DDBJ databases">
        <title>Genome Assembly of Photobacterium sp. AK15.</title>
        <authorList>
            <person name="Khatri I."/>
            <person name="Vaidya B."/>
            <person name="Srinivas T.N.R."/>
            <person name="Subramanian S."/>
            <person name="Pinnaka A."/>
        </authorList>
    </citation>
    <scope>NUCLEOTIDE SEQUENCE [LARGE SCALE GENOMIC DNA]</scope>
    <source>
        <strain evidence="6 7">AK15</strain>
    </source>
</reference>
<dbReference type="InterPro" id="IPR011761">
    <property type="entry name" value="ATP-grasp"/>
</dbReference>
<dbReference type="Gene3D" id="3.40.50.20">
    <property type="match status" value="1"/>
</dbReference>
<dbReference type="PANTHER" id="PTHR43585">
    <property type="entry name" value="FUMIPYRROLE BIOSYNTHESIS PROTEIN C"/>
    <property type="match status" value="1"/>
</dbReference>
<dbReference type="InterPro" id="IPR013815">
    <property type="entry name" value="ATP_grasp_subdomain_1"/>
</dbReference>
<evidence type="ECO:0000313" key="6">
    <source>
        <dbReference type="EMBL" id="ELR66604.1"/>
    </source>
</evidence>
<protein>
    <recommendedName>
        <fullName evidence="5">ATP-grasp domain-containing protein</fullName>
    </recommendedName>
</protein>
<evidence type="ECO:0000259" key="5">
    <source>
        <dbReference type="PROSITE" id="PS50975"/>
    </source>
</evidence>
<dbReference type="Gene3D" id="3.30.470.20">
    <property type="entry name" value="ATP-grasp fold, B domain"/>
    <property type="match status" value="1"/>
</dbReference>
<evidence type="ECO:0000256" key="4">
    <source>
        <dbReference type="PROSITE-ProRule" id="PRU00409"/>
    </source>
</evidence>
<dbReference type="PATRIC" id="fig|1056511.3.peg.1131"/>
<evidence type="ECO:0000256" key="1">
    <source>
        <dbReference type="ARBA" id="ARBA00022598"/>
    </source>
</evidence>
<name>L8JGG4_9GAMM</name>
<dbReference type="GO" id="GO:0005524">
    <property type="term" value="F:ATP binding"/>
    <property type="evidence" value="ECO:0007669"/>
    <property type="project" value="UniProtKB-UniRule"/>
</dbReference>
<keyword evidence="7" id="KW-1185">Reference proteome</keyword>
<accession>L8JGG4</accession>
<evidence type="ECO:0000256" key="2">
    <source>
        <dbReference type="ARBA" id="ARBA00022741"/>
    </source>
</evidence>
<dbReference type="PANTHER" id="PTHR43585:SF2">
    <property type="entry name" value="ATP-GRASP ENZYME FSQD"/>
    <property type="match status" value="1"/>
</dbReference>
<evidence type="ECO:0000313" key="7">
    <source>
        <dbReference type="Proteomes" id="UP000011134"/>
    </source>
</evidence>
<keyword evidence="1" id="KW-0436">Ligase</keyword>
<dbReference type="Gene3D" id="3.30.1490.20">
    <property type="entry name" value="ATP-grasp fold, A domain"/>
    <property type="match status" value="1"/>
</dbReference>
<keyword evidence="3 4" id="KW-0067">ATP-binding</keyword>
<dbReference type="EMBL" id="AMZO01000006">
    <property type="protein sequence ID" value="ELR66604.1"/>
    <property type="molecule type" value="Genomic_DNA"/>
</dbReference>
<dbReference type="GO" id="GO:0046872">
    <property type="term" value="F:metal ion binding"/>
    <property type="evidence" value="ECO:0007669"/>
    <property type="project" value="InterPro"/>
</dbReference>
<sequence>MKIALLTFHNFLDLDIASYFSEFEAELWIFTSKANDNASSLARVSECAKSVRCYDNYMNNGLVAHDILDEHKNEPFTHVLYLGEDDVLRATRVANYLGLPSHCFETALAFRDKFIMKSHLSTCAEITLPAFTAIQSDVALIEFVNQVGFPVFVKPRTSSGSMFAKKIANLAQLRNLLENDLSSRLQDCEYQSDLIAESYIDGDMYHVDGFIGTNGEIECLFPSKYLSSNLQLEEIKHNHTLMSVMLDRENPFYERLIEQTTRALYALPKIENVPIHAEFFVKENGEVIFCEVACRTGGAGVNQAIKHATGYDLNKRYINAQLSFPLPKVEAFPLIGGWGLINPSNHTLPIVPTAQDFDFLSEIQFFYEAGSRVNNKEFSGSKVAKAIATGDTSQEVHEKLTRAYQLFMEKSQAYEEY</sequence>
<evidence type="ECO:0000256" key="3">
    <source>
        <dbReference type="ARBA" id="ARBA00022840"/>
    </source>
</evidence>
<dbReference type="AlphaFoldDB" id="L8JGG4"/>
<dbReference type="OrthoDB" id="3428978at2"/>
<proteinExistence type="predicted"/>
<dbReference type="GO" id="GO:0016874">
    <property type="term" value="F:ligase activity"/>
    <property type="evidence" value="ECO:0007669"/>
    <property type="project" value="UniProtKB-KW"/>
</dbReference>
<dbReference type="RefSeq" id="WP_007463389.1">
    <property type="nucleotide sequence ID" value="NZ_AMZO01000006.1"/>
</dbReference>
<comment type="caution">
    <text evidence="6">The sequence shown here is derived from an EMBL/GenBank/DDBJ whole genome shotgun (WGS) entry which is preliminary data.</text>
</comment>
<dbReference type="SUPFAM" id="SSF56059">
    <property type="entry name" value="Glutathione synthetase ATP-binding domain-like"/>
    <property type="match status" value="1"/>
</dbReference>
<dbReference type="Pfam" id="PF13535">
    <property type="entry name" value="ATP-grasp_4"/>
    <property type="match status" value="1"/>
</dbReference>
<dbReference type="PROSITE" id="PS50975">
    <property type="entry name" value="ATP_GRASP"/>
    <property type="match status" value="1"/>
</dbReference>
<keyword evidence="2 4" id="KW-0547">Nucleotide-binding</keyword>
<dbReference type="Proteomes" id="UP000011134">
    <property type="component" value="Unassembled WGS sequence"/>
</dbReference>